<keyword evidence="3" id="KW-1185">Reference proteome</keyword>
<reference evidence="2" key="1">
    <citation type="submission" date="2016-03" db="EMBL/GenBank/DDBJ databases">
        <title>Mechanisms controlling the formation of the plant cell surface in tip-growing cells are functionally conserved among land plants.</title>
        <authorList>
            <person name="Honkanen S."/>
            <person name="Jones V.A."/>
            <person name="Morieri G."/>
            <person name="Champion C."/>
            <person name="Hetherington A.J."/>
            <person name="Kelly S."/>
            <person name="Saint-Marcoux D."/>
            <person name="Proust H."/>
            <person name="Prescott H."/>
            <person name="Dolan L."/>
        </authorList>
    </citation>
    <scope>NUCLEOTIDE SEQUENCE [LARGE SCALE GENOMIC DNA]</scope>
    <source>
        <tissue evidence="2">Whole gametophyte</tissue>
    </source>
</reference>
<organism evidence="2 3">
    <name type="scientific">Marchantia polymorpha subsp. ruderalis</name>
    <dbReference type="NCBI Taxonomy" id="1480154"/>
    <lineage>
        <taxon>Eukaryota</taxon>
        <taxon>Viridiplantae</taxon>
        <taxon>Streptophyta</taxon>
        <taxon>Embryophyta</taxon>
        <taxon>Marchantiophyta</taxon>
        <taxon>Marchantiopsida</taxon>
        <taxon>Marchantiidae</taxon>
        <taxon>Marchantiales</taxon>
        <taxon>Marchantiaceae</taxon>
        <taxon>Marchantia</taxon>
    </lineage>
</organism>
<gene>
    <name evidence="2" type="ORF">AXG93_3891s1110</name>
</gene>
<dbReference type="EMBL" id="LVLJ01000464">
    <property type="protein sequence ID" value="OAE33998.1"/>
    <property type="molecule type" value="Genomic_DNA"/>
</dbReference>
<proteinExistence type="predicted"/>
<evidence type="ECO:0000313" key="3">
    <source>
        <dbReference type="Proteomes" id="UP000077202"/>
    </source>
</evidence>
<comment type="caution">
    <text evidence="2">The sequence shown here is derived from an EMBL/GenBank/DDBJ whole genome shotgun (WGS) entry which is preliminary data.</text>
</comment>
<sequence length="249" mass="28103">MQRAKNLLVYGQLRAESAGRPIYADNVRSRTCVRGNVDRLGTGRTERRALGETCPNRFCCCTGDWALEDLVVWTDRNRQEPWSAHWTCRHSNAVGMSNRAERRELELGSTLSGNSDDVEQLTRKEIKAFAVVEAWGRAQKHPEILVARRGLDPSMLRLPRRKVSQVWRCKSRELTLQIPICANGAGDKAQEETLPGEQLHPLLDLRAKSTTSPSHKQRSSRSGRIEDDHDNGWPPNHGDAAKESRFASK</sequence>
<feature type="region of interest" description="Disordered" evidence="1">
    <location>
        <begin position="202"/>
        <end position="249"/>
    </location>
</feature>
<evidence type="ECO:0000256" key="1">
    <source>
        <dbReference type="SAM" id="MobiDB-lite"/>
    </source>
</evidence>
<name>A0A176WLG4_MARPO</name>
<evidence type="ECO:0000313" key="2">
    <source>
        <dbReference type="EMBL" id="OAE33998.1"/>
    </source>
</evidence>
<accession>A0A176WLG4</accession>
<dbReference type="Proteomes" id="UP000077202">
    <property type="component" value="Unassembled WGS sequence"/>
</dbReference>
<feature type="compositionally biased region" description="Basic and acidic residues" evidence="1">
    <location>
        <begin position="239"/>
        <end position="249"/>
    </location>
</feature>
<dbReference type="AlphaFoldDB" id="A0A176WLG4"/>
<protein>
    <submittedName>
        <fullName evidence="2">Uncharacterized protein</fullName>
    </submittedName>
</protein>